<evidence type="ECO:0000313" key="1">
    <source>
        <dbReference type="EMBL" id="MLV00352.1"/>
    </source>
</evidence>
<organism evidence="1">
    <name type="scientific">Salmonella enterica I</name>
    <dbReference type="NCBI Taxonomy" id="59201"/>
    <lineage>
        <taxon>Bacteria</taxon>
        <taxon>Pseudomonadati</taxon>
        <taxon>Pseudomonadota</taxon>
        <taxon>Gammaproteobacteria</taxon>
        <taxon>Enterobacterales</taxon>
        <taxon>Enterobacteriaceae</taxon>
        <taxon>Salmonella</taxon>
    </lineage>
</organism>
<comment type="caution">
    <text evidence="1">The sequence shown here is derived from an EMBL/GenBank/DDBJ whole genome shotgun (WGS) entry which is preliminary data.</text>
</comment>
<reference evidence="1" key="1">
    <citation type="submission" date="2018-07" db="EMBL/GenBank/DDBJ databases">
        <authorList>
            <person name="Ashton P.M."/>
            <person name="Dallman T."/>
            <person name="Nair S."/>
            <person name="De Pinna E."/>
            <person name="Peters T."/>
            <person name="Grant K."/>
        </authorList>
    </citation>
    <scope>NUCLEOTIDE SEQUENCE [LARGE SCALE GENOMIC DNA]</scope>
    <source>
        <strain evidence="1">157339</strain>
    </source>
</reference>
<dbReference type="EMBL" id="RVHM01000103">
    <property type="protein sequence ID" value="MLV00352.1"/>
    <property type="molecule type" value="Genomic_DNA"/>
</dbReference>
<proteinExistence type="predicted"/>
<name>A0A403MQC2_SALET</name>
<protein>
    <recommendedName>
        <fullName evidence="2">Shufflon protein C</fullName>
    </recommendedName>
</protein>
<sequence>MSDKGCSWYVSPDANRWFDGGNGSFHVKAVVCPKNYVATGTRMFGVASGVDDEHVDIYCCPFS</sequence>
<dbReference type="AlphaFoldDB" id="A0A403MQC2"/>
<gene>
    <name evidence="1" type="ORF">DRU74_27480</name>
</gene>
<dbReference type="Proteomes" id="UP000885374">
    <property type="component" value="Unassembled WGS sequence"/>
</dbReference>
<evidence type="ECO:0008006" key="2">
    <source>
        <dbReference type="Google" id="ProtNLM"/>
    </source>
</evidence>
<accession>A0A403MQC2</accession>